<dbReference type="InterPro" id="IPR009835">
    <property type="entry name" value="SrtB"/>
</dbReference>
<evidence type="ECO:0000313" key="3">
    <source>
        <dbReference type="EMBL" id="CUM86363.1"/>
    </source>
</evidence>
<keyword evidence="1" id="KW-0378">Hydrolase</keyword>
<evidence type="ECO:0000313" key="4">
    <source>
        <dbReference type="Proteomes" id="UP000095553"/>
    </source>
</evidence>
<sequence length="228" mass="27136">MKKWIYNVLFILCVAVVVYAALKIYNQKEEYKKAETEYEQLQKKEKNIDFGELKKLNKDIVAWIKIPGTRINYPIVQGSDDEEYLHRTFLKKRNSSGAIFLEAKCKKDFTSENNIIYGHHMRNGTMFADLVKLRDQRFVKKHDLIRLYLPEKTIDLTIVSAYAGKVQRIPIAFKSKEAKEEWEDEIKNRSEIISRKKLEVRIYTFVTCSYERENNRTYVYAIERKNTK</sequence>
<dbReference type="Gene3D" id="2.40.260.10">
    <property type="entry name" value="Sortase"/>
    <property type="match status" value="1"/>
</dbReference>
<dbReference type="EMBL" id="CYXY01000005">
    <property type="protein sequence ID" value="CUM86363.1"/>
    <property type="molecule type" value="Genomic_DNA"/>
</dbReference>
<name>A0A173S7Q5_ANAHA</name>
<proteinExistence type="predicted"/>
<evidence type="ECO:0000256" key="2">
    <source>
        <dbReference type="PIRSR" id="PIRSR605754-1"/>
    </source>
</evidence>
<organism evidence="3 4">
    <name type="scientific">Anaerostipes hadrus</name>
    <dbReference type="NCBI Taxonomy" id="649756"/>
    <lineage>
        <taxon>Bacteria</taxon>
        <taxon>Bacillati</taxon>
        <taxon>Bacillota</taxon>
        <taxon>Clostridia</taxon>
        <taxon>Lachnospirales</taxon>
        <taxon>Lachnospiraceae</taxon>
        <taxon>Anaerostipes</taxon>
    </lineage>
</organism>
<dbReference type="SUPFAM" id="SSF63817">
    <property type="entry name" value="Sortase"/>
    <property type="match status" value="1"/>
</dbReference>
<protein>
    <submittedName>
        <fullName evidence="3">Sortase, SrtB family</fullName>
    </submittedName>
</protein>
<dbReference type="Pfam" id="PF04203">
    <property type="entry name" value="Sortase"/>
    <property type="match status" value="1"/>
</dbReference>
<evidence type="ECO:0000256" key="1">
    <source>
        <dbReference type="ARBA" id="ARBA00022801"/>
    </source>
</evidence>
<dbReference type="InterPro" id="IPR005754">
    <property type="entry name" value="Sortase"/>
</dbReference>
<gene>
    <name evidence="3" type="ORF">ERS852571_01018</name>
</gene>
<dbReference type="RefSeq" id="WP_055072521.1">
    <property type="nucleotide sequence ID" value="NZ_CP193929.1"/>
</dbReference>
<feature type="active site" description="Acyl-thioester intermediate" evidence="2">
    <location>
        <position position="208"/>
    </location>
</feature>
<dbReference type="CDD" id="cd05826">
    <property type="entry name" value="Sortase_B"/>
    <property type="match status" value="1"/>
</dbReference>
<reference evidence="3 4" key="1">
    <citation type="submission" date="2015-09" db="EMBL/GenBank/DDBJ databases">
        <authorList>
            <consortium name="Pathogen Informatics"/>
        </authorList>
    </citation>
    <scope>NUCLEOTIDE SEQUENCE [LARGE SCALE GENOMIC DNA]</scope>
    <source>
        <strain evidence="3 4">2789STDY5834959</strain>
    </source>
</reference>
<dbReference type="NCBIfam" id="TIGR03064">
    <property type="entry name" value="sortase_srtB"/>
    <property type="match status" value="1"/>
</dbReference>
<feature type="active site" description="Proton donor/acceptor" evidence="2">
    <location>
        <position position="119"/>
    </location>
</feature>
<dbReference type="Proteomes" id="UP000095553">
    <property type="component" value="Unassembled WGS sequence"/>
</dbReference>
<dbReference type="GO" id="GO:0016787">
    <property type="term" value="F:hydrolase activity"/>
    <property type="evidence" value="ECO:0007669"/>
    <property type="project" value="UniProtKB-KW"/>
</dbReference>
<dbReference type="InterPro" id="IPR023365">
    <property type="entry name" value="Sortase_dom-sf"/>
</dbReference>
<dbReference type="AlphaFoldDB" id="A0A173S7Q5"/>
<accession>A0A173S7Q5</accession>